<dbReference type="PANTHER" id="PTHR33055">
    <property type="entry name" value="TRANSPOSASE FOR INSERTION SEQUENCE ELEMENT IS1111A"/>
    <property type="match status" value="1"/>
</dbReference>
<dbReference type="InterPro" id="IPR002525">
    <property type="entry name" value="Transp_IS110-like_N"/>
</dbReference>
<name>A0A158CIN3_9BURK</name>
<reference evidence="2" key="1">
    <citation type="submission" date="2016-01" db="EMBL/GenBank/DDBJ databases">
        <authorList>
            <person name="Peeters C."/>
        </authorList>
    </citation>
    <scope>NUCLEOTIDE SEQUENCE [LARGE SCALE GENOMIC DNA]</scope>
    <source>
        <strain evidence="2">LMG 29318</strain>
    </source>
</reference>
<dbReference type="AlphaFoldDB" id="A0A158CIN3"/>
<sequence>MNKFSGIDLHSNNSVVVVSDDADRVVYQRRLPNDPVQIRAALAPHREDRVGVVIEATYNWYWLVDQLMNDGYRVHLANPAAIRQYEGLKYSGDFTDAAHLAQLLRLARCRALVRFSQLRSCWKPGPFPVSPRLAISVRTAAA</sequence>
<evidence type="ECO:0000259" key="1">
    <source>
        <dbReference type="Pfam" id="PF01548"/>
    </source>
</evidence>
<dbReference type="Pfam" id="PF01548">
    <property type="entry name" value="DEDD_Tnp_IS110"/>
    <property type="match status" value="1"/>
</dbReference>
<accession>A0A158CIN3</accession>
<proteinExistence type="predicted"/>
<dbReference type="EMBL" id="FCOF02000030">
    <property type="protein sequence ID" value="SAK81377.1"/>
    <property type="molecule type" value="Genomic_DNA"/>
</dbReference>
<dbReference type="InterPro" id="IPR047650">
    <property type="entry name" value="Transpos_IS110"/>
</dbReference>
<evidence type="ECO:0000313" key="2">
    <source>
        <dbReference type="EMBL" id="SAK81377.1"/>
    </source>
</evidence>
<gene>
    <name evidence="2" type="ORF">AWB75_05097</name>
</gene>
<organism evidence="2 3">
    <name type="scientific">Caballeronia catudaia</name>
    <dbReference type="NCBI Taxonomy" id="1777136"/>
    <lineage>
        <taxon>Bacteria</taxon>
        <taxon>Pseudomonadati</taxon>
        <taxon>Pseudomonadota</taxon>
        <taxon>Betaproteobacteria</taxon>
        <taxon>Burkholderiales</taxon>
        <taxon>Burkholderiaceae</taxon>
        <taxon>Caballeronia</taxon>
    </lineage>
</organism>
<comment type="caution">
    <text evidence="2">The sequence shown here is derived from an EMBL/GenBank/DDBJ whole genome shotgun (WGS) entry which is preliminary data.</text>
</comment>
<feature type="domain" description="Transposase IS110-like N-terminal" evidence="1">
    <location>
        <begin position="6"/>
        <end position="111"/>
    </location>
</feature>
<protein>
    <recommendedName>
        <fullName evidence="1">Transposase IS110-like N-terminal domain-containing protein</fullName>
    </recommendedName>
</protein>
<keyword evidence="3" id="KW-1185">Reference proteome</keyword>
<dbReference type="Proteomes" id="UP000054870">
    <property type="component" value="Unassembled WGS sequence"/>
</dbReference>
<dbReference type="GO" id="GO:0003677">
    <property type="term" value="F:DNA binding"/>
    <property type="evidence" value="ECO:0007669"/>
    <property type="project" value="InterPro"/>
</dbReference>
<dbReference type="GO" id="GO:0004803">
    <property type="term" value="F:transposase activity"/>
    <property type="evidence" value="ECO:0007669"/>
    <property type="project" value="InterPro"/>
</dbReference>
<evidence type="ECO:0000313" key="3">
    <source>
        <dbReference type="Proteomes" id="UP000054870"/>
    </source>
</evidence>
<dbReference type="GO" id="GO:0006313">
    <property type="term" value="P:DNA transposition"/>
    <property type="evidence" value="ECO:0007669"/>
    <property type="project" value="InterPro"/>
</dbReference>